<evidence type="ECO:0000313" key="8">
    <source>
        <dbReference type="EMBL" id="MBI1682859.1"/>
    </source>
</evidence>
<dbReference type="Proteomes" id="UP000639859">
    <property type="component" value="Unassembled WGS sequence"/>
</dbReference>
<name>A0ABS0STZ4_9CAUL</name>
<evidence type="ECO:0000256" key="1">
    <source>
        <dbReference type="ARBA" id="ARBA00004141"/>
    </source>
</evidence>
<evidence type="ECO:0000256" key="6">
    <source>
        <dbReference type="SAM" id="MobiDB-lite"/>
    </source>
</evidence>
<feature type="compositionally biased region" description="Polar residues" evidence="6">
    <location>
        <begin position="378"/>
        <end position="389"/>
    </location>
</feature>
<reference evidence="8 9" key="1">
    <citation type="submission" date="2020-11" db="EMBL/GenBank/DDBJ databases">
        <title>genome sequence of strain KACC 18849.</title>
        <authorList>
            <person name="Gao J."/>
            <person name="Zhang X."/>
        </authorList>
    </citation>
    <scope>NUCLEOTIDE SEQUENCE [LARGE SCALE GENOMIC DNA]</scope>
    <source>
        <strain evidence="8 9">KACC 18849</strain>
    </source>
</reference>
<comment type="similarity">
    <text evidence="2">Belongs to the TrbL/VirB6 family.</text>
</comment>
<proteinExistence type="inferred from homology"/>
<accession>A0ABS0STZ4</accession>
<feature type="transmembrane region" description="Helical" evidence="7">
    <location>
        <begin position="254"/>
        <end position="276"/>
    </location>
</feature>
<dbReference type="InterPro" id="IPR007688">
    <property type="entry name" value="Conjugal_tfr_TrbL/VirB6"/>
</dbReference>
<sequence length="389" mass="39227">MSACPALLTGDGGLAQGMAGLDCQLNLAVTSGYGRLFGSGGAFGATLTGLLTIYVAFVAFGLITGRTRLGLATLTPRMLALALVLTFATAWPAYQAMVYGLLTGGPDQIAAALLGAPHGATRAFAARLDLVFEQVADLAKSLSEAGPANDPQVQTAVKLTWAAALMLLVSTAGLLIVARIVLAVLLALGPVFVVLALFPRTRGLFEGWLKTACALAFTPMLLTLGGAGVLAALGPVITAIGEDPAAAIAESRPILTLFLGATIYVLLLVALAWAAANITRGWRPFGGAAEAAPNPSVTPQAVAGAALAGADGRPALDARTAAVVAAVSASPIASRQTNVDRRTAIAPPPATPAPQVSPRRAAARPRTEGLGQRHRPSTAASPLSANPGS</sequence>
<feature type="transmembrane region" description="Helical" evidence="7">
    <location>
        <begin position="74"/>
        <end position="94"/>
    </location>
</feature>
<feature type="transmembrane region" description="Helical" evidence="7">
    <location>
        <begin position="176"/>
        <end position="199"/>
    </location>
</feature>
<comment type="caution">
    <text evidence="8">The sequence shown here is derived from an EMBL/GenBank/DDBJ whole genome shotgun (WGS) entry which is preliminary data.</text>
</comment>
<protein>
    <submittedName>
        <fullName evidence="8">Type IV secretion system protein</fullName>
    </submittedName>
</protein>
<gene>
    <name evidence="8" type="ORF">I4Q42_04165</name>
</gene>
<comment type="subcellular location">
    <subcellularLocation>
        <location evidence="1">Membrane</location>
        <topology evidence="1">Multi-pass membrane protein</topology>
    </subcellularLocation>
</comment>
<feature type="transmembrane region" description="Helical" evidence="7">
    <location>
        <begin position="211"/>
        <end position="234"/>
    </location>
</feature>
<evidence type="ECO:0000313" key="9">
    <source>
        <dbReference type="Proteomes" id="UP000639859"/>
    </source>
</evidence>
<dbReference type="Pfam" id="PF04610">
    <property type="entry name" value="TrbL"/>
    <property type="match status" value="1"/>
</dbReference>
<keyword evidence="5 7" id="KW-0472">Membrane</keyword>
<organism evidence="8 9">
    <name type="scientific">Caulobacter hibisci</name>
    <dbReference type="NCBI Taxonomy" id="2035993"/>
    <lineage>
        <taxon>Bacteria</taxon>
        <taxon>Pseudomonadati</taxon>
        <taxon>Pseudomonadota</taxon>
        <taxon>Alphaproteobacteria</taxon>
        <taxon>Caulobacterales</taxon>
        <taxon>Caulobacteraceae</taxon>
        <taxon>Caulobacter</taxon>
    </lineage>
</organism>
<evidence type="ECO:0000256" key="2">
    <source>
        <dbReference type="ARBA" id="ARBA00007802"/>
    </source>
</evidence>
<dbReference type="RefSeq" id="WP_198574804.1">
    <property type="nucleotide sequence ID" value="NZ_JADWOX010000002.1"/>
</dbReference>
<keyword evidence="3 7" id="KW-0812">Transmembrane</keyword>
<evidence type="ECO:0000256" key="7">
    <source>
        <dbReference type="SAM" id="Phobius"/>
    </source>
</evidence>
<keyword evidence="4 7" id="KW-1133">Transmembrane helix</keyword>
<evidence type="ECO:0000256" key="3">
    <source>
        <dbReference type="ARBA" id="ARBA00022692"/>
    </source>
</evidence>
<feature type="transmembrane region" description="Helical" evidence="7">
    <location>
        <begin position="39"/>
        <end position="62"/>
    </location>
</feature>
<dbReference type="EMBL" id="JADWOX010000002">
    <property type="protein sequence ID" value="MBI1682859.1"/>
    <property type="molecule type" value="Genomic_DNA"/>
</dbReference>
<keyword evidence="9" id="KW-1185">Reference proteome</keyword>
<evidence type="ECO:0000256" key="4">
    <source>
        <dbReference type="ARBA" id="ARBA00022989"/>
    </source>
</evidence>
<feature type="region of interest" description="Disordered" evidence="6">
    <location>
        <begin position="335"/>
        <end position="389"/>
    </location>
</feature>
<evidence type="ECO:0000256" key="5">
    <source>
        <dbReference type="ARBA" id="ARBA00023136"/>
    </source>
</evidence>